<dbReference type="Proteomes" id="UP001177140">
    <property type="component" value="Unassembled WGS sequence"/>
</dbReference>
<evidence type="ECO:0000256" key="13">
    <source>
        <dbReference type="ARBA" id="ARBA00081952"/>
    </source>
</evidence>
<evidence type="ECO:0000256" key="3">
    <source>
        <dbReference type="ARBA" id="ARBA00004991"/>
    </source>
</evidence>
<comment type="caution">
    <text evidence="16">The sequence shown here is derived from an EMBL/GenBank/DDBJ whole genome shotgun (WGS) entry which is preliminary data.</text>
</comment>
<evidence type="ECO:0000256" key="2">
    <source>
        <dbReference type="ARBA" id="ARBA00004760"/>
    </source>
</evidence>
<keyword evidence="6" id="KW-0256">Endoplasmic reticulum</keyword>
<keyword evidence="10" id="KW-0443">Lipid metabolism</keyword>
<keyword evidence="15" id="KW-1133">Transmembrane helix</keyword>
<gene>
    <name evidence="16" type="ORF">MKW94_009615</name>
</gene>
<dbReference type="FunFam" id="3.40.50.720:FF:000165">
    <property type="entry name" value="3-ketodihydrosphingosine reductase"/>
    <property type="match status" value="1"/>
</dbReference>
<dbReference type="GO" id="GO:0005789">
    <property type="term" value="C:endoplasmic reticulum membrane"/>
    <property type="evidence" value="ECO:0007669"/>
    <property type="project" value="UniProtKB-ARBA"/>
</dbReference>
<dbReference type="Gene3D" id="3.40.50.720">
    <property type="entry name" value="NAD(P)-binding Rossmann-like Domain"/>
    <property type="match status" value="1"/>
</dbReference>
<evidence type="ECO:0000256" key="6">
    <source>
        <dbReference type="ARBA" id="ARBA00022824"/>
    </source>
</evidence>
<keyword evidence="5" id="KW-0547">Nucleotide-binding</keyword>
<reference evidence="16" key="1">
    <citation type="submission" date="2022-03" db="EMBL/GenBank/DDBJ databases">
        <title>A functionally conserved STORR gene fusion in Papaver species that diverged 16.8 million years ago.</title>
        <authorList>
            <person name="Catania T."/>
        </authorList>
    </citation>
    <scope>NUCLEOTIDE SEQUENCE</scope>
    <source>
        <strain evidence="16">S-191538</strain>
    </source>
</reference>
<keyword evidence="17" id="KW-1185">Reference proteome</keyword>
<dbReference type="InterPro" id="IPR020904">
    <property type="entry name" value="Sc_DH/Rdtase_CS"/>
</dbReference>
<evidence type="ECO:0000256" key="14">
    <source>
        <dbReference type="ARBA" id="ARBA00083783"/>
    </source>
</evidence>
<evidence type="ECO:0000256" key="9">
    <source>
        <dbReference type="ARBA" id="ARBA00023002"/>
    </source>
</evidence>
<dbReference type="EC" id="1.1.1.102" evidence="11"/>
<proteinExistence type="inferred from homology"/>
<evidence type="ECO:0000256" key="10">
    <source>
        <dbReference type="ARBA" id="ARBA00023098"/>
    </source>
</evidence>
<comment type="catalytic activity">
    <reaction evidence="12">
        <text>sphinganine + NADP(+) = 3-oxosphinganine + NADPH + H(+)</text>
        <dbReference type="Rhea" id="RHEA:22640"/>
        <dbReference type="ChEBI" id="CHEBI:15378"/>
        <dbReference type="ChEBI" id="CHEBI:57783"/>
        <dbReference type="ChEBI" id="CHEBI:57817"/>
        <dbReference type="ChEBI" id="CHEBI:58299"/>
        <dbReference type="ChEBI" id="CHEBI:58349"/>
        <dbReference type="EC" id="1.1.1.102"/>
    </reaction>
</comment>
<dbReference type="InterPro" id="IPR036291">
    <property type="entry name" value="NAD(P)-bd_dom_sf"/>
</dbReference>
<sequence length="336" mass="36764">MATIPILIGACLLFMSLYLTLLLRPKSIKIPIKNRHVFITGGSSGIGLSIAHQATSEGARVTILARDPNKLQEARDSIRLSTGVNVNIAIADVRDFETLKAVVDEADPIDVLVCNQGVYFAGELEFQEMENVKMMVDVNLMGTLNLIKAALPKMKKNRRTRGPASIALMSSQAGQCGVYGYTTYSATKFALRGLGEALQMELISDDIHVSLIFPPDTATPGLIEEKKRRPRVTKKIAACSSSLTADEVARKTLNGIKSGTFLVSCNFLGFFMCLGAADFAPQRSILTAFTEIFAAGIIRFYAFALLWRFYEVTSRCNTNSSHKKEDGMMKNGSKLM</sequence>
<dbReference type="InterPro" id="IPR002347">
    <property type="entry name" value="SDR_fam"/>
</dbReference>
<protein>
    <recommendedName>
        <fullName evidence="11">3-dehydrosphinganine reductase</fullName>
        <ecNumber evidence="11">1.1.1.102</ecNumber>
    </recommendedName>
    <alternativeName>
        <fullName evidence="14">3-ketodihydrosphingosine reductase</fullName>
    </alternativeName>
    <alternativeName>
        <fullName evidence="13">3-ketosphinganine reductase</fullName>
    </alternativeName>
</protein>
<keyword evidence="9" id="KW-0560">Oxidoreductase</keyword>
<feature type="transmembrane region" description="Helical" evidence="15">
    <location>
        <begin position="6"/>
        <end position="23"/>
    </location>
</feature>
<evidence type="ECO:0000256" key="1">
    <source>
        <dbReference type="ARBA" id="ARBA00004240"/>
    </source>
</evidence>
<evidence type="ECO:0000256" key="11">
    <source>
        <dbReference type="ARBA" id="ARBA00026112"/>
    </source>
</evidence>
<keyword evidence="15" id="KW-0812">Transmembrane</keyword>
<feature type="transmembrane region" description="Helical" evidence="15">
    <location>
        <begin position="292"/>
        <end position="310"/>
    </location>
</feature>
<dbReference type="PRINTS" id="PR00081">
    <property type="entry name" value="GDHRDH"/>
</dbReference>
<comment type="pathway">
    <text evidence="3">Sphingolipid metabolism.</text>
</comment>
<evidence type="ECO:0000256" key="7">
    <source>
        <dbReference type="ARBA" id="ARBA00022857"/>
    </source>
</evidence>
<dbReference type="GO" id="GO:0006666">
    <property type="term" value="P:3-keto-sphinganine metabolic process"/>
    <property type="evidence" value="ECO:0007669"/>
    <property type="project" value="InterPro"/>
</dbReference>
<evidence type="ECO:0000256" key="15">
    <source>
        <dbReference type="SAM" id="Phobius"/>
    </source>
</evidence>
<dbReference type="InterPro" id="IPR045022">
    <property type="entry name" value="KDSR-like"/>
</dbReference>
<evidence type="ECO:0000313" key="17">
    <source>
        <dbReference type="Proteomes" id="UP001177140"/>
    </source>
</evidence>
<evidence type="ECO:0000256" key="8">
    <source>
        <dbReference type="ARBA" id="ARBA00022919"/>
    </source>
</evidence>
<dbReference type="GO" id="GO:0047560">
    <property type="term" value="F:3-dehydrosphinganine reductase activity"/>
    <property type="evidence" value="ECO:0007669"/>
    <property type="project" value="UniProtKB-EC"/>
</dbReference>
<evidence type="ECO:0000313" key="16">
    <source>
        <dbReference type="EMBL" id="MCL7041022.1"/>
    </source>
</evidence>
<comment type="subcellular location">
    <subcellularLocation>
        <location evidence="1">Endoplasmic reticulum</location>
    </subcellularLocation>
</comment>
<comment type="similarity">
    <text evidence="4">Belongs to the short-chain dehydrogenases/reductases (SDR) family.</text>
</comment>
<evidence type="ECO:0000256" key="4">
    <source>
        <dbReference type="ARBA" id="ARBA00006484"/>
    </source>
</evidence>
<dbReference type="PROSITE" id="PS00061">
    <property type="entry name" value="ADH_SHORT"/>
    <property type="match status" value="1"/>
</dbReference>
<dbReference type="CDD" id="cd08939">
    <property type="entry name" value="KDSR-like_SDR_c"/>
    <property type="match status" value="1"/>
</dbReference>
<feature type="transmembrane region" description="Helical" evidence="15">
    <location>
        <begin position="260"/>
        <end position="280"/>
    </location>
</feature>
<keyword evidence="7" id="KW-0521">NADP</keyword>
<organism evidence="16 17">
    <name type="scientific">Papaver nudicaule</name>
    <name type="common">Iceland poppy</name>
    <dbReference type="NCBI Taxonomy" id="74823"/>
    <lineage>
        <taxon>Eukaryota</taxon>
        <taxon>Viridiplantae</taxon>
        <taxon>Streptophyta</taxon>
        <taxon>Embryophyta</taxon>
        <taxon>Tracheophyta</taxon>
        <taxon>Spermatophyta</taxon>
        <taxon>Magnoliopsida</taxon>
        <taxon>Ranunculales</taxon>
        <taxon>Papaveraceae</taxon>
        <taxon>Papaveroideae</taxon>
        <taxon>Papaver</taxon>
    </lineage>
</organism>
<evidence type="ECO:0000256" key="12">
    <source>
        <dbReference type="ARBA" id="ARBA00050489"/>
    </source>
</evidence>
<dbReference type="Pfam" id="PF00106">
    <property type="entry name" value="adh_short"/>
    <property type="match status" value="1"/>
</dbReference>
<dbReference type="AlphaFoldDB" id="A0AA42ATC3"/>
<keyword evidence="8" id="KW-0746">Sphingolipid metabolism</keyword>
<dbReference type="SUPFAM" id="SSF51735">
    <property type="entry name" value="NAD(P)-binding Rossmann-fold domains"/>
    <property type="match status" value="1"/>
</dbReference>
<comment type="pathway">
    <text evidence="2">Lipid metabolism; sphingolipid metabolism.</text>
</comment>
<dbReference type="PANTHER" id="PTHR43550:SF3">
    <property type="entry name" value="3-KETODIHYDROSPHINGOSINE REDUCTASE"/>
    <property type="match status" value="1"/>
</dbReference>
<dbReference type="GO" id="GO:0030148">
    <property type="term" value="P:sphingolipid biosynthetic process"/>
    <property type="evidence" value="ECO:0007669"/>
    <property type="project" value="InterPro"/>
</dbReference>
<dbReference type="GO" id="GO:0000166">
    <property type="term" value="F:nucleotide binding"/>
    <property type="evidence" value="ECO:0007669"/>
    <property type="project" value="UniProtKB-KW"/>
</dbReference>
<evidence type="ECO:0000256" key="5">
    <source>
        <dbReference type="ARBA" id="ARBA00022741"/>
    </source>
</evidence>
<dbReference type="PANTHER" id="PTHR43550">
    <property type="entry name" value="3-KETODIHYDROSPHINGOSINE REDUCTASE"/>
    <property type="match status" value="1"/>
</dbReference>
<keyword evidence="15" id="KW-0472">Membrane</keyword>
<accession>A0AA42ATC3</accession>
<dbReference type="EMBL" id="JAJJMA010219348">
    <property type="protein sequence ID" value="MCL7041022.1"/>
    <property type="molecule type" value="Genomic_DNA"/>
</dbReference>
<name>A0AA42ATC3_PAPNU</name>